<proteinExistence type="predicted"/>
<accession>A0AAV5S907</accession>
<dbReference type="AlphaFoldDB" id="A0AAV5S907"/>
<dbReference type="EMBL" id="BTSX01000001">
    <property type="protein sequence ID" value="GMS79085.1"/>
    <property type="molecule type" value="Genomic_DNA"/>
</dbReference>
<gene>
    <name evidence="1" type="ORF">PENTCL1PPCAC_1260</name>
</gene>
<protein>
    <submittedName>
        <fullName evidence="1">Uncharacterized protein</fullName>
    </submittedName>
</protein>
<feature type="non-terminal residue" evidence="1">
    <location>
        <position position="1"/>
    </location>
</feature>
<sequence>NNAYPSSLWLSKGAFCALAEISPLSEWSLSFGLTFPCESFLADEIILENGDGMRRSGEDARVGERGMVSMPMDEYGMLTVSLLMYYY</sequence>
<evidence type="ECO:0000313" key="2">
    <source>
        <dbReference type="Proteomes" id="UP001432027"/>
    </source>
</evidence>
<organism evidence="1 2">
    <name type="scientific">Pristionchus entomophagus</name>
    <dbReference type="NCBI Taxonomy" id="358040"/>
    <lineage>
        <taxon>Eukaryota</taxon>
        <taxon>Metazoa</taxon>
        <taxon>Ecdysozoa</taxon>
        <taxon>Nematoda</taxon>
        <taxon>Chromadorea</taxon>
        <taxon>Rhabditida</taxon>
        <taxon>Rhabditina</taxon>
        <taxon>Diplogasteromorpha</taxon>
        <taxon>Diplogasteroidea</taxon>
        <taxon>Neodiplogasteridae</taxon>
        <taxon>Pristionchus</taxon>
    </lineage>
</organism>
<comment type="caution">
    <text evidence="1">The sequence shown here is derived from an EMBL/GenBank/DDBJ whole genome shotgun (WGS) entry which is preliminary data.</text>
</comment>
<reference evidence="1" key="1">
    <citation type="submission" date="2023-10" db="EMBL/GenBank/DDBJ databases">
        <title>Genome assembly of Pristionchus species.</title>
        <authorList>
            <person name="Yoshida K."/>
            <person name="Sommer R.J."/>
        </authorList>
    </citation>
    <scope>NUCLEOTIDE SEQUENCE</scope>
    <source>
        <strain evidence="1">RS0144</strain>
    </source>
</reference>
<keyword evidence="2" id="KW-1185">Reference proteome</keyword>
<evidence type="ECO:0000313" key="1">
    <source>
        <dbReference type="EMBL" id="GMS79085.1"/>
    </source>
</evidence>
<dbReference type="Proteomes" id="UP001432027">
    <property type="component" value="Unassembled WGS sequence"/>
</dbReference>
<name>A0AAV5S907_9BILA</name>